<dbReference type="Gene3D" id="3.40.50.2300">
    <property type="match status" value="1"/>
</dbReference>
<gene>
    <name evidence="3" type="ORF">EDC39_103192</name>
</gene>
<comment type="caution">
    <text evidence="3">The sequence shown here is derived from an EMBL/GenBank/DDBJ whole genome shotgun (WGS) entry which is preliminary data.</text>
</comment>
<proteinExistence type="predicted"/>
<dbReference type="CDD" id="cd16345">
    <property type="entry name" value="LMWP_ArsC"/>
    <property type="match status" value="1"/>
</dbReference>
<dbReference type="Proteomes" id="UP000324159">
    <property type="component" value="Unassembled WGS sequence"/>
</dbReference>
<dbReference type="PANTHER" id="PTHR43428">
    <property type="entry name" value="ARSENATE REDUCTASE"/>
    <property type="match status" value="1"/>
</dbReference>
<keyword evidence="4" id="KW-1185">Reference proteome</keyword>
<dbReference type="RefSeq" id="WP_148895266.1">
    <property type="nucleotide sequence ID" value="NZ_VNIB01000003.1"/>
</dbReference>
<dbReference type="SMART" id="SM00226">
    <property type="entry name" value="LMWPc"/>
    <property type="match status" value="1"/>
</dbReference>
<protein>
    <submittedName>
        <fullName evidence="3">Protein tyrosine phosphatase</fullName>
    </submittedName>
</protein>
<dbReference type="PANTHER" id="PTHR43428:SF1">
    <property type="entry name" value="ARSENATE REDUCTASE"/>
    <property type="match status" value="1"/>
</dbReference>
<feature type="domain" description="Phosphotyrosine protein phosphatase I" evidence="2">
    <location>
        <begin position="3"/>
        <end position="136"/>
    </location>
</feature>
<dbReference type="OrthoDB" id="9784339at2"/>
<dbReference type="GO" id="GO:0046685">
    <property type="term" value="P:response to arsenic-containing substance"/>
    <property type="evidence" value="ECO:0007669"/>
    <property type="project" value="UniProtKB-KW"/>
</dbReference>
<keyword evidence="1" id="KW-0059">Arsenical resistance</keyword>
<dbReference type="Pfam" id="PF01451">
    <property type="entry name" value="LMWPc"/>
    <property type="match status" value="1"/>
</dbReference>
<name>A0A5D3WMQ4_9BACT</name>
<evidence type="ECO:0000259" key="2">
    <source>
        <dbReference type="SMART" id="SM00226"/>
    </source>
</evidence>
<reference evidence="3 4" key="1">
    <citation type="submission" date="2019-07" db="EMBL/GenBank/DDBJ databases">
        <title>Genomic Encyclopedia of Type Strains, Phase IV (KMG-IV): sequencing the most valuable type-strain genomes for metagenomic binning, comparative biology and taxonomic classification.</title>
        <authorList>
            <person name="Goeker M."/>
        </authorList>
    </citation>
    <scope>NUCLEOTIDE SEQUENCE [LARGE SCALE GENOMIC DNA]</scope>
    <source>
        <strain evidence="3 4">SS015</strain>
    </source>
</reference>
<dbReference type="InterPro" id="IPR036196">
    <property type="entry name" value="Ptyr_pPase_sf"/>
</dbReference>
<dbReference type="AlphaFoldDB" id="A0A5D3WMQ4"/>
<dbReference type="SUPFAM" id="SSF52788">
    <property type="entry name" value="Phosphotyrosine protein phosphatases I"/>
    <property type="match status" value="1"/>
</dbReference>
<accession>A0A5D3WMQ4</accession>
<evidence type="ECO:0000313" key="3">
    <source>
        <dbReference type="EMBL" id="TYO99346.1"/>
    </source>
</evidence>
<evidence type="ECO:0000256" key="1">
    <source>
        <dbReference type="ARBA" id="ARBA00022849"/>
    </source>
</evidence>
<evidence type="ECO:0000313" key="4">
    <source>
        <dbReference type="Proteomes" id="UP000324159"/>
    </source>
</evidence>
<sequence>MPKRVLFLCTGNSCRSQMADGIINHDFAGQIEAFSAGTEPHGLNPKAVQVMAEIGIDISNNSSDHLSQYEGQNFDYVITLCGDANEKCPLFFGGVQRIHIGFDDPPKATGSEEEVLNVYRRVRDEIRERLGDFFRKELEND</sequence>
<dbReference type="InterPro" id="IPR023485">
    <property type="entry name" value="Ptyr_pPase"/>
</dbReference>
<dbReference type="EMBL" id="VNIB01000003">
    <property type="protein sequence ID" value="TYO99346.1"/>
    <property type="molecule type" value="Genomic_DNA"/>
</dbReference>
<organism evidence="3 4">
    <name type="scientific">Geothermobacter ehrlichii</name>
    <dbReference type="NCBI Taxonomy" id="213224"/>
    <lineage>
        <taxon>Bacteria</taxon>
        <taxon>Pseudomonadati</taxon>
        <taxon>Thermodesulfobacteriota</taxon>
        <taxon>Desulfuromonadia</taxon>
        <taxon>Desulfuromonadales</taxon>
        <taxon>Geothermobacteraceae</taxon>
        <taxon>Geothermobacter</taxon>
    </lineage>
</organism>